<dbReference type="Pfam" id="PF00675">
    <property type="entry name" value="Peptidase_M16"/>
    <property type="match status" value="1"/>
</dbReference>
<reference evidence="8 9" key="1">
    <citation type="journal article" date="2013" name="Nat. Genet.">
        <title>The genome of the hydatid tapeworm Echinococcus granulosus.</title>
        <authorList>
            <person name="Zheng H."/>
            <person name="Zhang W."/>
            <person name="Zhang L."/>
            <person name="Zhang Z."/>
            <person name="Li J."/>
            <person name="Lu G."/>
            <person name="Zhu Y."/>
            <person name="Wang Y."/>
            <person name="Huang Y."/>
            <person name="Liu J."/>
            <person name="Kang H."/>
            <person name="Chen J."/>
            <person name="Wang L."/>
            <person name="Chen A."/>
            <person name="Yu S."/>
            <person name="Gao Z."/>
            <person name="Jin L."/>
            <person name="Gu W."/>
            <person name="Wang Z."/>
            <person name="Zhao L."/>
            <person name="Shi B."/>
            <person name="Wen H."/>
            <person name="Lin R."/>
            <person name="Jones M.K."/>
            <person name="Brejova B."/>
            <person name="Vinar T."/>
            <person name="Zhao G."/>
            <person name="McManus D.P."/>
            <person name="Chen Z."/>
            <person name="Zhou Y."/>
            <person name="Wang S."/>
        </authorList>
    </citation>
    <scope>NUCLEOTIDE SEQUENCE [LARGE SCALE GENOMIC DNA]</scope>
</reference>
<protein>
    <recommendedName>
        <fullName evidence="3">Alpha-MPP</fullName>
    </recommendedName>
    <alternativeName>
        <fullName evidence="4">Inactive zinc metalloprotease alpha</fullName>
    </alternativeName>
</protein>
<dbReference type="AlphaFoldDB" id="W6UMK1"/>
<keyword evidence="9" id="KW-1185">Reference proteome</keyword>
<feature type="domain" description="Peptidase M16 C-terminal" evidence="7">
    <location>
        <begin position="232"/>
        <end position="432"/>
    </location>
</feature>
<dbReference type="GeneID" id="36341556"/>
<evidence type="ECO:0000313" key="9">
    <source>
        <dbReference type="Proteomes" id="UP000019149"/>
    </source>
</evidence>
<dbReference type="InterPro" id="IPR011765">
    <property type="entry name" value="Pept_M16_N"/>
</dbReference>
<evidence type="ECO:0000256" key="1">
    <source>
        <dbReference type="ARBA" id="ARBA00002123"/>
    </source>
</evidence>
<comment type="similarity">
    <text evidence="2 5">Belongs to the peptidase M16 family.</text>
</comment>
<name>W6UMK1_ECHGR</name>
<evidence type="ECO:0000259" key="7">
    <source>
        <dbReference type="Pfam" id="PF05193"/>
    </source>
</evidence>
<dbReference type="RefSeq" id="XP_024350553.1">
    <property type="nucleotide sequence ID" value="XM_024495090.1"/>
</dbReference>
<dbReference type="InterPro" id="IPR011249">
    <property type="entry name" value="Metalloenz_LuxS/M16"/>
</dbReference>
<dbReference type="OMA" id="SEMTHVA"/>
<sequence>MIGKPSLFMTNFLKMRNFSTYVSNVPLTQAIPGFNLNFNSSLLSSNSAANISKLSNGLTVASQDKFGMHCTIGGMENFCESFLVMLKAGPRYESGTISGVSHFLEKLGFHSTDRFRDRDHIQSKMESCNSIFDCQISRSFESGRDFIVYAISGLNKHLSDLVHVLSETVLRPKITKDEVDMAARAIGFELASLEMAPPTEPILNDLLHSAAFHGCNTFGFPRYCPTESIGIISRRELMQFMASYYRPERTVVVGVGVDHSEFTNSVESSFMPWETSYGVEVPEEDRLTLDDSLPVYSGGEITVDRDLSQYHAPMPEFAHCVIGLESCGSQDPQFVASCLLNSLLGGGGSFSAGGPGKGMYSRLYTNVLNQYHWVNSAQATNHAYADAGVFCIAGSAEPANLHRLVQVLAAELRFTAEAPIPDEELQRAKNQLESMLLMNLEMNPVAFEDIARQVLASGEWKPPDFWVEKINAVSAEDLHNLLIRMFKSPLTLVGFGRMSNWPELREIQEMIAAPLQTRGTLPSLFKRFV</sequence>
<dbReference type="PANTHER" id="PTHR11851:SF49">
    <property type="entry name" value="MITOCHONDRIAL-PROCESSING PEPTIDASE SUBUNIT ALPHA"/>
    <property type="match status" value="1"/>
</dbReference>
<gene>
    <name evidence="8" type="ORF">EGR_05841</name>
</gene>
<dbReference type="STRING" id="6210.W6UMK1"/>
<dbReference type="EMBL" id="APAU02000046">
    <property type="protein sequence ID" value="EUB59357.1"/>
    <property type="molecule type" value="Genomic_DNA"/>
</dbReference>
<organism evidence="8 9">
    <name type="scientific">Echinococcus granulosus</name>
    <name type="common">Hydatid tapeworm</name>
    <dbReference type="NCBI Taxonomy" id="6210"/>
    <lineage>
        <taxon>Eukaryota</taxon>
        <taxon>Metazoa</taxon>
        <taxon>Spiralia</taxon>
        <taxon>Lophotrochozoa</taxon>
        <taxon>Platyhelminthes</taxon>
        <taxon>Cestoda</taxon>
        <taxon>Eucestoda</taxon>
        <taxon>Cyclophyllidea</taxon>
        <taxon>Taeniidae</taxon>
        <taxon>Echinococcus</taxon>
        <taxon>Echinococcus granulosus group</taxon>
    </lineage>
</organism>
<dbReference type="InterPro" id="IPR050361">
    <property type="entry name" value="MPP/UQCRC_Complex"/>
</dbReference>
<dbReference type="Proteomes" id="UP000019149">
    <property type="component" value="Unassembled WGS sequence"/>
</dbReference>
<dbReference type="SUPFAM" id="SSF63411">
    <property type="entry name" value="LuxS/MPP-like metallohydrolase"/>
    <property type="match status" value="2"/>
</dbReference>
<dbReference type="PANTHER" id="PTHR11851">
    <property type="entry name" value="METALLOPROTEASE"/>
    <property type="match status" value="1"/>
</dbReference>
<evidence type="ECO:0000259" key="6">
    <source>
        <dbReference type="Pfam" id="PF00675"/>
    </source>
</evidence>
<proteinExistence type="inferred from homology"/>
<dbReference type="InterPro" id="IPR001431">
    <property type="entry name" value="Pept_M16_Zn_BS"/>
</dbReference>
<dbReference type="InterPro" id="IPR007863">
    <property type="entry name" value="Peptidase_M16_C"/>
</dbReference>
<dbReference type="Pfam" id="PF05193">
    <property type="entry name" value="Peptidase_M16_C"/>
    <property type="match status" value="1"/>
</dbReference>
<evidence type="ECO:0000256" key="5">
    <source>
        <dbReference type="RuleBase" id="RU004447"/>
    </source>
</evidence>
<dbReference type="Gene3D" id="3.30.830.10">
    <property type="entry name" value="Metalloenzyme, LuxS/M16 peptidase-like"/>
    <property type="match status" value="2"/>
</dbReference>
<dbReference type="PROSITE" id="PS00143">
    <property type="entry name" value="INSULINASE"/>
    <property type="match status" value="1"/>
</dbReference>
<evidence type="ECO:0000313" key="8">
    <source>
        <dbReference type="EMBL" id="EUB59357.1"/>
    </source>
</evidence>
<evidence type="ECO:0000256" key="3">
    <source>
        <dbReference type="ARBA" id="ARBA00030006"/>
    </source>
</evidence>
<comment type="function">
    <text evidence="1">Substrate recognition and binding subunit of the essential mitochondrial processing protease (MPP), which cleaves the mitochondrial sequence off newly imported precursors proteins.</text>
</comment>
<evidence type="ECO:0000256" key="2">
    <source>
        <dbReference type="ARBA" id="ARBA00007261"/>
    </source>
</evidence>
<dbReference type="GO" id="GO:0004222">
    <property type="term" value="F:metalloendopeptidase activity"/>
    <property type="evidence" value="ECO:0007669"/>
    <property type="project" value="InterPro"/>
</dbReference>
<dbReference type="CTD" id="36341556"/>
<dbReference type="GO" id="GO:0006627">
    <property type="term" value="P:protein processing involved in protein targeting to mitochondrion"/>
    <property type="evidence" value="ECO:0007669"/>
    <property type="project" value="TreeGrafter"/>
</dbReference>
<dbReference type="KEGG" id="egl:EGR_05841"/>
<evidence type="ECO:0000256" key="4">
    <source>
        <dbReference type="ARBA" id="ARBA00032315"/>
    </source>
</evidence>
<dbReference type="GO" id="GO:0005739">
    <property type="term" value="C:mitochondrion"/>
    <property type="evidence" value="ECO:0007669"/>
    <property type="project" value="TreeGrafter"/>
</dbReference>
<accession>W6UMK1</accession>
<dbReference type="OrthoDB" id="277191at2759"/>
<dbReference type="GO" id="GO:0046872">
    <property type="term" value="F:metal ion binding"/>
    <property type="evidence" value="ECO:0007669"/>
    <property type="project" value="InterPro"/>
</dbReference>
<feature type="domain" description="Peptidase M16 N-terminal" evidence="6">
    <location>
        <begin position="84"/>
        <end position="214"/>
    </location>
</feature>
<comment type="caution">
    <text evidence="8">The sequence shown here is derived from an EMBL/GenBank/DDBJ whole genome shotgun (WGS) entry which is preliminary data.</text>
</comment>